<reference evidence="3" key="1">
    <citation type="submission" date="2017-05" db="EMBL/GenBank/DDBJ databases">
        <title>Streptomyces olivochromogenes NBRC 3561 whole genome shotgun sequence.</title>
        <authorList>
            <person name="Dohra H."/>
            <person name="Kodani S."/>
        </authorList>
    </citation>
    <scope>NUCLEOTIDE SEQUENCE [LARGE SCALE GENOMIC DNA]</scope>
    <source>
        <strain evidence="3">NBRC 3561</strain>
    </source>
</reference>
<organism evidence="2 3">
    <name type="scientific">Streptomyces olivochromogenes</name>
    <dbReference type="NCBI Taxonomy" id="1963"/>
    <lineage>
        <taxon>Bacteria</taxon>
        <taxon>Bacillati</taxon>
        <taxon>Actinomycetota</taxon>
        <taxon>Actinomycetes</taxon>
        <taxon>Kitasatosporales</taxon>
        <taxon>Streptomycetaceae</taxon>
        <taxon>Streptomyces</taxon>
    </lineage>
</organism>
<dbReference type="EMBL" id="BDQI01000009">
    <property type="protein sequence ID" value="GAX53176.1"/>
    <property type="molecule type" value="Genomic_DNA"/>
</dbReference>
<proteinExistence type="predicted"/>
<keyword evidence="1" id="KW-0812">Transmembrane</keyword>
<evidence type="ECO:0000313" key="2">
    <source>
        <dbReference type="EMBL" id="GAX53176.1"/>
    </source>
</evidence>
<dbReference type="RefSeq" id="WP_067373801.1">
    <property type="nucleotide sequence ID" value="NZ_BDQI01000009.1"/>
</dbReference>
<dbReference type="AlphaFoldDB" id="A0A250VGH7"/>
<name>A0A250VGH7_STROL</name>
<keyword evidence="1" id="KW-1133">Transmembrane helix</keyword>
<sequence length="61" mass="6111">MGTGNLGLLSAGVGLSREVAAGLRWSGGVLAALALTALCLFLSYRCLGFGIGGMERVARGV</sequence>
<keyword evidence="1" id="KW-0472">Membrane</keyword>
<protein>
    <submittedName>
        <fullName evidence="2">Uncharacterized protein</fullName>
    </submittedName>
</protein>
<evidence type="ECO:0000313" key="3">
    <source>
        <dbReference type="Proteomes" id="UP000217446"/>
    </source>
</evidence>
<accession>A0A250VGH7</accession>
<comment type="caution">
    <text evidence="2">The sequence shown here is derived from an EMBL/GenBank/DDBJ whole genome shotgun (WGS) entry which is preliminary data.</text>
</comment>
<dbReference type="STRING" id="1963.AQJ27_26280"/>
<dbReference type="Proteomes" id="UP000217446">
    <property type="component" value="Unassembled WGS sequence"/>
</dbReference>
<evidence type="ECO:0000256" key="1">
    <source>
        <dbReference type="SAM" id="Phobius"/>
    </source>
</evidence>
<feature type="transmembrane region" description="Helical" evidence="1">
    <location>
        <begin position="25"/>
        <end position="47"/>
    </location>
</feature>
<gene>
    <name evidence="2" type="ORF">SO3561_04703</name>
</gene>
<keyword evidence="3" id="KW-1185">Reference proteome</keyword>